<proteinExistence type="predicted"/>
<keyword evidence="2" id="KW-0297">G-protein coupled receptor</keyword>
<keyword evidence="3" id="KW-0675">Receptor</keyword>
<keyword evidence="4" id="KW-0325">Glycoprotein</keyword>
<protein>
    <recommendedName>
        <fullName evidence="9">G-protein coupled receptors family 1 profile domain-containing protein</fullName>
    </recommendedName>
</protein>
<feature type="transmembrane region" description="Helical" evidence="6">
    <location>
        <begin position="192"/>
        <end position="209"/>
    </location>
</feature>
<keyword evidence="6" id="KW-1133">Transmembrane helix</keyword>
<keyword evidence="6" id="KW-0472">Membrane</keyword>
<keyword evidence="5" id="KW-0807">Transducer</keyword>
<dbReference type="Proteomes" id="UP000245119">
    <property type="component" value="Linkage Group LG6"/>
</dbReference>
<evidence type="ECO:0008006" key="9">
    <source>
        <dbReference type="Google" id="ProtNLM"/>
    </source>
</evidence>
<dbReference type="GO" id="GO:0004930">
    <property type="term" value="F:G protein-coupled receptor activity"/>
    <property type="evidence" value="ECO:0007669"/>
    <property type="project" value="UniProtKB-KW"/>
</dbReference>
<dbReference type="PANTHER" id="PTHR24248:SF174">
    <property type="entry name" value="TYRAMINE_OCTOPAMINE RECEPTOR"/>
    <property type="match status" value="1"/>
</dbReference>
<dbReference type="GO" id="GO:0005886">
    <property type="term" value="C:plasma membrane"/>
    <property type="evidence" value="ECO:0007669"/>
    <property type="project" value="TreeGrafter"/>
</dbReference>
<evidence type="ECO:0000256" key="1">
    <source>
        <dbReference type="ARBA" id="ARBA00004141"/>
    </source>
</evidence>
<keyword evidence="6" id="KW-0812">Transmembrane</keyword>
<dbReference type="PANTHER" id="PTHR24248">
    <property type="entry name" value="ADRENERGIC RECEPTOR-RELATED G-PROTEIN COUPLED RECEPTOR"/>
    <property type="match status" value="1"/>
</dbReference>
<keyword evidence="8" id="KW-1185">Reference proteome</keyword>
<gene>
    <name evidence="7" type="ORF">C0Q70_11796</name>
</gene>
<evidence type="ECO:0000256" key="4">
    <source>
        <dbReference type="ARBA" id="ARBA00023180"/>
    </source>
</evidence>
<evidence type="ECO:0000256" key="5">
    <source>
        <dbReference type="ARBA" id="ARBA00023224"/>
    </source>
</evidence>
<name>A0A2T7P717_POMCA</name>
<dbReference type="SUPFAM" id="SSF81321">
    <property type="entry name" value="Family A G protein-coupled receptor-like"/>
    <property type="match status" value="1"/>
</dbReference>
<evidence type="ECO:0000313" key="8">
    <source>
        <dbReference type="Proteomes" id="UP000245119"/>
    </source>
</evidence>
<dbReference type="OrthoDB" id="284782at2759"/>
<dbReference type="EMBL" id="PZQS01000006">
    <property type="protein sequence ID" value="PVD29199.1"/>
    <property type="molecule type" value="Genomic_DNA"/>
</dbReference>
<dbReference type="Gene3D" id="1.20.1070.10">
    <property type="entry name" value="Rhodopsin 7-helix transmembrane proteins"/>
    <property type="match status" value="1"/>
</dbReference>
<dbReference type="AlphaFoldDB" id="A0A2T7P717"/>
<evidence type="ECO:0000256" key="3">
    <source>
        <dbReference type="ARBA" id="ARBA00023170"/>
    </source>
</evidence>
<evidence type="ECO:0000256" key="6">
    <source>
        <dbReference type="SAM" id="Phobius"/>
    </source>
</evidence>
<evidence type="ECO:0000313" key="7">
    <source>
        <dbReference type="EMBL" id="PVD29199.1"/>
    </source>
</evidence>
<reference evidence="7 8" key="1">
    <citation type="submission" date="2018-04" db="EMBL/GenBank/DDBJ databases">
        <title>The genome of golden apple snail Pomacea canaliculata provides insight into stress tolerance and invasive adaptation.</title>
        <authorList>
            <person name="Liu C."/>
            <person name="Liu B."/>
            <person name="Ren Y."/>
            <person name="Zhang Y."/>
            <person name="Wang H."/>
            <person name="Li S."/>
            <person name="Jiang F."/>
            <person name="Yin L."/>
            <person name="Zhang G."/>
            <person name="Qian W."/>
            <person name="Fan W."/>
        </authorList>
    </citation>
    <scope>NUCLEOTIDE SEQUENCE [LARGE SCALE GENOMIC DNA]</scope>
    <source>
        <strain evidence="7">SZHN2017</strain>
        <tissue evidence="7">Muscle</tissue>
    </source>
</reference>
<sequence>MEPVSREEYENITTSTNSMLDNVDSQVVVTFVVIAVGIIVLAVLGNVLEIIVVCRTTRIETVILQTYLQEEVERAVHSLRGGKSPGIDKVPAVLLNRVWEETTKALTVLCQRVCERKELPKVSAFSLCLIILDIYFDIVHQKWYRNWLNTPKVVLALCTVWGIPLAVNTWPLTPSKGSQLFDMENNQCSIQASPWLVYSSATFYFLLPGKNKSLHITLR</sequence>
<comment type="subcellular location">
    <subcellularLocation>
        <location evidence="1">Membrane</location>
        <topology evidence="1">Multi-pass membrane protein</topology>
    </subcellularLocation>
</comment>
<evidence type="ECO:0000256" key="2">
    <source>
        <dbReference type="ARBA" id="ARBA00023040"/>
    </source>
</evidence>
<organism evidence="7 8">
    <name type="scientific">Pomacea canaliculata</name>
    <name type="common">Golden apple snail</name>
    <dbReference type="NCBI Taxonomy" id="400727"/>
    <lineage>
        <taxon>Eukaryota</taxon>
        <taxon>Metazoa</taxon>
        <taxon>Spiralia</taxon>
        <taxon>Lophotrochozoa</taxon>
        <taxon>Mollusca</taxon>
        <taxon>Gastropoda</taxon>
        <taxon>Caenogastropoda</taxon>
        <taxon>Architaenioglossa</taxon>
        <taxon>Ampullarioidea</taxon>
        <taxon>Ampullariidae</taxon>
        <taxon>Pomacea</taxon>
    </lineage>
</organism>
<accession>A0A2T7P717</accession>
<feature type="transmembrane region" description="Helical" evidence="6">
    <location>
        <begin position="27"/>
        <end position="48"/>
    </location>
</feature>
<comment type="caution">
    <text evidence="7">The sequence shown here is derived from an EMBL/GenBank/DDBJ whole genome shotgun (WGS) entry which is preliminary data.</text>
</comment>
<feature type="transmembrane region" description="Helical" evidence="6">
    <location>
        <begin position="153"/>
        <end position="172"/>
    </location>
</feature>